<evidence type="ECO:0000256" key="1">
    <source>
        <dbReference type="ARBA" id="ARBA00001452"/>
    </source>
</evidence>
<evidence type="ECO:0000256" key="10">
    <source>
        <dbReference type="SAM" id="SignalP"/>
    </source>
</evidence>
<reference evidence="11" key="1">
    <citation type="journal article" date="2020" name="BMC Genomics">
        <title>Correction to: Identification and distribution of gene clusters required for synthesis of sphingolipid metabolism inhibitors in diverse species of the filamentous fungus Fusarium.</title>
        <authorList>
            <person name="Kim H.S."/>
            <person name="Lohmar J.M."/>
            <person name="Busman M."/>
            <person name="Brown D.W."/>
            <person name="Naumann T.A."/>
            <person name="Divon H.H."/>
            <person name="Lysoe E."/>
            <person name="Uhlig S."/>
            <person name="Proctor R.H."/>
        </authorList>
    </citation>
    <scope>NUCLEOTIDE SEQUENCE</scope>
    <source>
        <strain evidence="11">NRRL 22465</strain>
    </source>
</reference>
<evidence type="ECO:0000256" key="3">
    <source>
        <dbReference type="ARBA" id="ARBA00012350"/>
    </source>
</evidence>
<evidence type="ECO:0000256" key="9">
    <source>
        <dbReference type="SAM" id="MobiDB-lite"/>
    </source>
</evidence>
<dbReference type="SUPFAM" id="SSF48208">
    <property type="entry name" value="Six-hairpin glycosidases"/>
    <property type="match status" value="1"/>
</dbReference>
<sequence>MVAIQKLSGAGASSLLLLITQSMLVHSLQIDDKDDILKTSKTLAADLMSFYHGNESGEIPGLLPEDNSKKGEPPTGYFWYQSGAFMSSYIDYWQLTGDETYNDIVKQGMLWQTGQNKDFLPANQTMELGNDDQAVWAMGALTASEYGFPNPHPGDAQWLDLAVSVWETQRLRWDAEIDNGTCKGGLRWQIAPFNAGYDYKNTASNGFFFSLGARLARLTRNETFADYAEQTWDWMYDTKLINNKTWAVYDGTKVEEDCSVINKLQFSPGAASLTMGAAFMYNYTDGSNEWKERVEKITKATLGFFFEKKGYFEEASCSSDNTCPRDLPTYEALSLRWFAVASQVAPFMSDKILPYLANTAEKSEAKKKGKGALEQTLATFAAVSNLLIADSPALRMQNETDKSKDNKTDDDSGSGSSGSTSENNDGDAENNGSAAYSTGLAVILPVCLLFMSLL</sequence>
<proteinExistence type="inferred from homology"/>
<dbReference type="EC" id="3.2.1.101" evidence="3 8"/>
<keyword evidence="6" id="KW-0325">Glycoprotein</keyword>
<organism evidence="11 12">
    <name type="scientific">Fusarium zealandicum</name>
    <dbReference type="NCBI Taxonomy" id="1053134"/>
    <lineage>
        <taxon>Eukaryota</taxon>
        <taxon>Fungi</taxon>
        <taxon>Dikarya</taxon>
        <taxon>Ascomycota</taxon>
        <taxon>Pezizomycotina</taxon>
        <taxon>Sordariomycetes</taxon>
        <taxon>Hypocreomycetidae</taxon>
        <taxon>Hypocreales</taxon>
        <taxon>Nectriaceae</taxon>
        <taxon>Fusarium</taxon>
        <taxon>Fusarium staphyleae species complex</taxon>
    </lineage>
</organism>
<dbReference type="EMBL" id="JABEYC010000506">
    <property type="protein sequence ID" value="KAF4976653.1"/>
    <property type="molecule type" value="Genomic_DNA"/>
</dbReference>
<keyword evidence="5 8" id="KW-0378">Hydrolase</keyword>
<keyword evidence="4 10" id="KW-0732">Signal</keyword>
<evidence type="ECO:0000256" key="6">
    <source>
        <dbReference type="ARBA" id="ARBA00023180"/>
    </source>
</evidence>
<comment type="caution">
    <text evidence="11">The sequence shown here is derived from an EMBL/GenBank/DDBJ whole genome shotgun (WGS) entry which is preliminary data.</text>
</comment>
<feature type="signal peptide" evidence="10">
    <location>
        <begin position="1"/>
        <end position="27"/>
    </location>
</feature>
<gene>
    <name evidence="11" type="ORF">FZEAL_6715</name>
</gene>
<feature type="compositionally biased region" description="Basic and acidic residues" evidence="9">
    <location>
        <begin position="398"/>
        <end position="410"/>
    </location>
</feature>
<protein>
    <recommendedName>
        <fullName evidence="3 8">Mannan endo-1,6-alpha-mannosidase</fullName>
        <ecNumber evidence="3 8">3.2.1.101</ecNumber>
    </recommendedName>
</protein>
<dbReference type="PANTHER" id="PTHR12145:SF36">
    <property type="entry name" value="MANNAN ENDO-1,6-ALPHA-MANNOSIDASE DCW1"/>
    <property type="match status" value="1"/>
</dbReference>
<keyword evidence="12" id="KW-1185">Reference proteome</keyword>
<dbReference type="InterPro" id="IPR014480">
    <property type="entry name" value="Mannan-1_6-alpha_mannosidase"/>
</dbReference>
<evidence type="ECO:0000313" key="12">
    <source>
        <dbReference type="Proteomes" id="UP000635477"/>
    </source>
</evidence>
<dbReference type="PIRSF" id="PIRSF016302">
    <property type="entry name" value="Man_a_manosd"/>
    <property type="match status" value="1"/>
</dbReference>
<dbReference type="GO" id="GO:0016052">
    <property type="term" value="P:carbohydrate catabolic process"/>
    <property type="evidence" value="ECO:0007669"/>
    <property type="project" value="InterPro"/>
</dbReference>
<dbReference type="GO" id="GO:0009272">
    <property type="term" value="P:fungal-type cell wall biogenesis"/>
    <property type="evidence" value="ECO:0007669"/>
    <property type="project" value="TreeGrafter"/>
</dbReference>
<feature type="chain" id="PRO_5034833024" description="Mannan endo-1,6-alpha-mannosidase" evidence="10">
    <location>
        <begin position="28"/>
        <end position="454"/>
    </location>
</feature>
<evidence type="ECO:0000256" key="4">
    <source>
        <dbReference type="ARBA" id="ARBA00022729"/>
    </source>
</evidence>
<dbReference type="Proteomes" id="UP000635477">
    <property type="component" value="Unassembled WGS sequence"/>
</dbReference>
<comment type="catalytic activity">
    <reaction evidence="1 8">
        <text>Random hydrolysis of (1-&gt;6)-alpha-D-mannosidic linkages in unbranched (1-&gt;6)-mannans.</text>
        <dbReference type="EC" id="3.2.1.101"/>
    </reaction>
</comment>
<evidence type="ECO:0000256" key="2">
    <source>
        <dbReference type="ARBA" id="ARBA00009699"/>
    </source>
</evidence>
<dbReference type="Gene3D" id="1.50.10.20">
    <property type="match status" value="1"/>
</dbReference>
<name>A0A8H4UHZ8_9HYPO</name>
<evidence type="ECO:0000313" key="11">
    <source>
        <dbReference type="EMBL" id="KAF4976653.1"/>
    </source>
</evidence>
<evidence type="ECO:0000256" key="8">
    <source>
        <dbReference type="PIRNR" id="PIRNR016302"/>
    </source>
</evidence>
<dbReference type="PANTHER" id="PTHR12145">
    <property type="entry name" value="MANNAN ENDO-1,6-ALPHA-MANNOSIDASE DCW1"/>
    <property type="match status" value="1"/>
</dbReference>
<reference evidence="11" key="2">
    <citation type="submission" date="2020-05" db="EMBL/GenBank/DDBJ databases">
        <authorList>
            <person name="Kim H.-S."/>
            <person name="Proctor R.H."/>
            <person name="Brown D.W."/>
        </authorList>
    </citation>
    <scope>NUCLEOTIDE SEQUENCE</scope>
    <source>
        <strain evidence="11">NRRL 22465</strain>
    </source>
</reference>
<dbReference type="GO" id="GO:0008496">
    <property type="term" value="F:mannan endo-1,6-alpha-mannosidase activity"/>
    <property type="evidence" value="ECO:0007669"/>
    <property type="project" value="UniProtKB-UniRule"/>
</dbReference>
<feature type="region of interest" description="Disordered" evidence="9">
    <location>
        <begin position="394"/>
        <end position="430"/>
    </location>
</feature>
<evidence type="ECO:0000256" key="7">
    <source>
        <dbReference type="ARBA" id="ARBA00023295"/>
    </source>
</evidence>
<keyword evidence="7 8" id="KW-0326">Glycosidase</keyword>
<feature type="compositionally biased region" description="Low complexity" evidence="9">
    <location>
        <begin position="413"/>
        <end position="423"/>
    </location>
</feature>
<dbReference type="OrthoDB" id="4187847at2759"/>
<dbReference type="InterPro" id="IPR005198">
    <property type="entry name" value="Glyco_hydro_76"/>
</dbReference>
<comment type="similarity">
    <text evidence="2 8">Belongs to the glycosyl hydrolase 76 family.</text>
</comment>
<accession>A0A8H4UHZ8</accession>
<evidence type="ECO:0000256" key="5">
    <source>
        <dbReference type="ARBA" id="ARBA00022801"/>
    </source>
</evidence>
<dbReference type="InterPro" id="IPR008928">
    <property type="entry name" value="6-hairpin_glycosidase_sf"/>
</dbReference>
<dbReference type="AlphaFoldDB" id="A0A8H4UHZ8"/>
<dbReference type="Pfam" id="PF03663">
    <property type="entry name" value="Glyco_hydro_76"/>
    <property type="match status" value="1"/>
</dbReference>